<evidence type="ECO:0000259" key="8">
    <source>
        <dbReference type="Pfam" id="PF01467"/>
    </source>
</evidence>
<evidence type="ECO:0000256" key="7">
    <source>
        <dbReference type="ARBA" id="ARBA00023264"/>
    </source>
</evidence>
<dbReference type="InterPro" id="IPR004821">
    <property type="entry name" value="Cyt_trans-like"/>
</dbReference>
<dbReference type="GO" id="GO:0004306">
    <property type="term" value="F:ethanolamine-phosphate cytidylyltransferase activity"/>
    <property type="evidence" value="ECO:0007669"/>
    <property type="project" value="InterPro"/>
</dbReference>
<dbReference type="GO" id="GO:0006646">
    <property type="term" value="P:phosphatidylethanolamine biosynthetic process"/>
    <property type="evidence" value="ECO:0007669"/>
    <property type="project" value="InterPro"/>
</dbReference>
<organism evidence="9 10">
    <name type="scientific">Paramecium primaurelia</name>
    <dbReference type="NCBI Taxonomy" id="5886"/>
    <lineage>
        <taxon>Eukaryota</taxon>
        <taxon>Sar</taxon>
        <taxon>Alveolata</taxon>
        <taxon>Ciliophora</taxon>
        <taxon>Intramacronucleata</taxon>
        <taxon>Oligohymenophorea</taxon>
        <taxon>Peniculida</taxon>
        <taxon>Parameciidae</taxon>
        <taxon>Paramecium</taxon>
    </lineage>
</organism>
<dbReference type="OMA" id="FESNNWV"/>
<name>A0A8S1NT78_PARPR</name>
<comment type="similarity">
    <text evidence="1">Belongs to the cytidylyltransferase family.</text>
</comment>
<reference evidence="9" key="1">
    <citation type="submission" date="2021-01" db="EMBL/GenBank/DDBJ databases">
        <authorList>
            <consortium name="Genoscope - CEA"/>
            <person name="William W."/>
        </authorList>
    </citation>
    <scope>NUCLEOTIDE SEQUENCE</scope>
</reference>
<evidence type="ECO:0000256" key="1">
    <source>
        <dbReference type="ARBA" id="ARBA00010101"/>
    </source>
</evidence>
<feature type="domain" description="Cytidyltransferase-like" evidence="8">
    <location>
        <begin position="262"/>
        <end position="358"/>
    </location>
</feature>
<dbReference type="Pfam" id="PF01467">
    <property type="entry name" value="CTP_transf_like"/>
    <property type="match status" value="2"/>
</dbReference>
<evidence type="ECO:0000256" key="2">
    <source>
        <dbReference type="ARBA" id="ARBA00022516"/>
    </source>
</evidence>
<dbReference type="PANTHER" id="PTHR45780:SF2">
    <property type="entry name" value="ETHANOLAMINE-PHOSPHATE CYTIDYLYLTRANSFERASE"/>
    <property type="match status" value="1"/>
</dbReference>
<evidence type="ECO:0000256" key="6">
    <source>
        <dbReference type="ARBA" id="ARBA00023209"/>
    </source>
</evidence>
<evidence type="ECO:0000256" key="3">
    <source>
        <dbReference type="ARBA" id="ARBA00022679"/>
    </source>
</evidence>
<dbReference type="AlphaFoldDB" id="A0A8S1NT78"/>
<gene>
    <name evidence="9" type="ORF">PPRIM_AZ9-3.1.T1010102</name>
</gene>
<keyword evidence="3" id="KW-0808">Transferase</keyword>
<evidence type="ECO:0000256" key="4">
    <source>
        <dbReference type="ARBA" id="ARBA00022695"/>
    </source>
</evidence>
<proteinExistence type="inferred from homology"/>
<dbReference type="PANTHER" id="PTHR45780">
    <property type="entry name" value="ETHANOLAMINE-PHOSPHATE CYTIDYLYLTRANSFERASE"/>
    <property type="match status" value="1"/>
</dbReference>
<keyword evidence="4" id="KW-0548">Nucleotidyltransferase</keyword>
<keyword evidence="6" id="KW-0594">Phospholipid biosynthesis</keyword>
<dbReference type="GO" id="GO:0005737">
    <property type="term" value="C:cytoplasm"/>
    <property type="evidence" value="ECO:0007669"/>
    <property type="project" value="TreeGrafter"/>
</dbReference>
<dbReference type="InterPro" id="IPR044608">
    <property type="entry name" value="Ect1/PCYT2"/>
</dbReference>
<dbReference type="EMBL" id="CAJJDM010000104">
    <property type="protein sequence ID" value="CAD8096457.1"/>
    <property type="molecule type" value="Genomic_DNA"/>
</dbReference>
<comment type="caution">
    <text evidence="9">The sequence shown here is derived from an EMBL/GenBank/DDBJ whole genome shotgun (WGS) entry which is preliminary data.</text>
</comment>
<protein>
    <recommendedName>
        <fullName evidence="8">Cytidyltransferase-like domain-containing protein</fullName>
    </recommendedName>
</protein>
<sequence>MDQNNLHTLFFIDHILKNEQAQKIQQLANEYSAENAHIRDMAKEQADLFLSQLPISSYGEEKVKRLYFDGCFDLMHSGHFNALRQAKELCETLVVGVIKSDAIAKAKGPPIMTDEERLALASACKWVDEVVVQETYDPTIEQIDRHSCSHVAHGDDLVQTADGKDAYQPFKDAKRMKIFKRTEGISTTDIVGRMLLMTKEVMWEEKKVFQKQTIVEASNINQLDIDQASIEQTLNNKILNTTRRIMQFSNNKKPKSGDKIVYIDGSFDILHQGHVDVLRKAKEMGDFLYVGVYDNETINKIKGKNYPILNLQERVLNLLAIKYVDEVIMGVPYKVNEQLIKNFKIDLVVEGSCSQKTSEDPYELPIKLGIYKQIKAVNKQTADQLIERIVSNRLRFLEKYNSRKKKEINFFENHDYKVEEI</sequence>
<keyword evidence="7" id="KW-1208">Phospholipid metabolism</keyword>
<evidence type="ECO:0000256" key="5">
    <source>
        <dbReference type="ARBA" id="ARBA00023098"/>
    </source>
</evidence>
<evidence type="ECO:0000313" key="10">
    <source>
        <dbReference type="Proteomes" id="UP000688137"/>
    </source>
</evidence>
<dbReference type="NCBIfam" id="TIGR00125">
    <property type="entry name" value="cyt_tran_rel"/>
    <property type="match status" value="2"/>
</dbReference>
<feature type="domain" description="Cytidyltransferase-like" evidence="8">
    <location>
        <begin position="67"/>
        <end position="192"/>
    </location>
</feature>
<keyword evidence="5" id="KW-0443">Lipid metabolism</keyword>
<accession>A0A8S1NT78</accession>
<keyword evidence="10" id="KW-1185">Reference proteome</keyword>
<dbReference type="Proteomes" id="UP000688137">
    <property type="component" value="Unassembled WGS sequence"/>
</dbReference>
<evidence type="ECO:0000313" key="9">
    <source>
        <dbReference type="EMBL" id="CAD8096457.1"/>
    </source>
</evidence>
<keyword evidence="2" id="KW-0444">Lipid biosynthesis</keyword>